<evidence type="ECO:0000313" key="3">
    <source>
        <dbReference type="EMBL" id="BDD02448.1"/>
    </source>
</evidence>
<evidence type="ECO:0000313" key="4">
    <source>
        <dbReference type="Proteomes" id="UP001354989"/>
    </source>
</evidence>
<dbReference type="Pfam" id="PF01051">
    <property type="entry name" value="Rep3_N"/>
    <property type="match status" value="1"/>
</dbReference>
<dbReference type="RefSeq" id="WP_332922971.1">
    <property type="nucleotide sequence ID" value="NZ_AP025302.1"/>
</dbReference>
<sequence length="234" mass="27249">MQEQQEKFFLSRRVTKNNQMINGKAALTAMQYCVFSACVATVEYNAGEFADAEITINQILGKEKLSKTDYSHVKTAALGLVDASIKIQVGKKWKGVPLFQYIEGEDGTNMIRFRFNVEMTPFLLKLKEQGNFTAYKYGYLTLLKKNMYAMRVYELLKQHENFGQRKITLEEFREILILSDKYPRFGELNRTVIKPVLDLLKKTDLLVDFSTIKRGRTVTHLLFKIQQRYKTIKE</sequence>
<dbReference type="EMBL" id="AP025302">
    <property type="protein sequence ID" value="BDD02448.1"/>
    <property type="molecule type" value="Genomic_DNA"/>
</dbReference>
<evidence type="ECO:0000256" key="1">
    <source>
        <dbReference type="ARBA" id="ARBA00038283"/>
    </source>
</evidence>
<comment type="similarity">
    <text evidence="1">Belongs to the initiator RepB protein family.</text>
</comment>
<dbReference type="Gene3D" id="1.10.10.10">
    <property type="entry name" value="Winged helix-like DNA-binding domain superfamily/Winged helix DNA-binding domain"/>
    <property type="match status" value="2"/>
</dbReference>
<dbReference type="Proteomes" id="UP001354989">
    <property type="component" value="Plasmid pPP10"/>
</dbReference>
<name>A0ABN6LH22_9BACT</name>
<protein>
    <recommendedName>
        <fullName evidence="2">Initiator Rep protein WH1 domain-containing protein</fullName>
    </recommendedName>
</protein>
<geneLocation type="plasmid" evidence="3 4">
    <name>pPP10</name>
</geneLocation>
<keyword evidence="4" id="KW-1185">Reference proteome</keyword>
<reference evidence="3 4" key="1">
    <citation type="submission" date="2021-12" db="EMBL/GenBank/DDBJ databases">
        <title>Genome sequencing of bacteria with rrn-lacking chromosome and rrn-plasmid.</title>
        <authorList>
            <person name="Anda M."/>
            <person name="Iwasaki W."/>
        </authorList>
    </citation>
    <scope>NUCLEOTIDE SEQUENCE [LARGE SCALE GENOMIC DNA]</scope>
    <source>
        <strain evidence="3 4">NBRC 101262</strain>
        <plasmid evidence="3 4">pPP10</plasmid>
    </source>
</reference>
<gene>
    <name evidence="3" type="ORF">PEPS_47280</name>
</gene>
<dbReference type="InterPro" id="IPR000525">
    <property type="entry name" value="Initiator_Rep_WH1"/>
</dbReference>
<keyword evidence="3" id="KW-0614">Plasmid</keyword>
<dbReference type="InterPro" id="IPR036390">
    <property type="entry name" value="WH_DNA-bd_sf"/>
</dbReference>
<accession>A0ABN6LH22</accession>
<evidence type="ECO:0000259" key="2">
    <source>
        <dbReference type="Pfam" id="PF01051"/>
    </source>
</evidence>
<feature type="domain" description="Initiator Rep protein WH1" evidence="2">
    <location>
        <begin position="14"/>
        <end position="157"/>
    </location>
</feature>
<organism evidence="3 4">
    <name type="scientific">Persicobacter psychrovividus</name>
    <dbReference type="NCBI Taxonomy" id="387638"/>
    <lineage>
        <taxon>Bacteria</taxon>
        <taxon>Pseudomonadati</taxon>
        <taxon>Bacteroidota</taxon>
        <taxon>Cytophagia</taxon>
        <taxon>Cytophagales</taxon>
        <taxon>Persicobacteraceae</taxon>
        <taxon>Persicobacter</taxon>
    </lineage>
</organism>
<dbReference type="InterPro" id="IPR036388">
    <property type="entry name" value="WH-like_DNA-bd_sf"/>
</dbReference>
<proteinExistence type="inferred from homology"/>
<dbReference type="SUPFAM" id="SSF46785">
    <property type="entry name" value="Winged helix' DNA-binding domain"/>
    <property type="match status" value="2"/>
</dbReference>
<dbReference type="Pfam" id="PF21205">
    <property type="entry name" value="Rep3_C"/>
    <property type="match status" value="1"/>
</dbReference>